<comment type="caution">
    <text evidence="1">The sequence shown here is derived from an EMBL/GenBank/DDBJ whole genome shotgun (WGS) entry which is preliminary data.</text>
</comment>
<dbReference type="Proteomes" id="UP001472677">
    <property type="component" value="Unassembled WGS sequence"/>
</dbReference>
<evidence type="ECO:0000313" key="1">
    <source>
        <dbReference type="EMBL" id="KAK8516494.1"/>
    </source>
</evidence>
<gene>
    <name evidence="1" type="ORF">V6N12_038735</name>
</gene>
<organism evidence="1 2">
    <name type="scientific">Hibiscus sabdariffa</name>
    <name type="common">roselle</name>
    <dbReference type="NCBI Taxonomy" id="183260"/>
    <lineage>
        <taxon>Eukaryota</taxon>
        <taxon>Viridiplantae</taxon>
        <taxon>Streptophyta</taxon>
        <taxon>Embryophyta</taxon>
        <taxon>Tracheophyta</taxon>
        <taxon>Spermatophyta</taxon>
        <taxon>Magnoliopsida</taxon>
        <taxon>eudicotyledons</taxon>
        <taxon>Gunneridae</taxon>
        <taxon>Pentapetalae</taxon>
        <taxon>rosids</taxon>
        <taxon>malvids</taxon>
        <taxon>Malvales</taxon>
        <taxon>Malvaceae</taxon>
        <taxon>Malvoideae</taxon>
        <taxon>Hibiscus</taxon>
    </lineage>
</organism>
<evidence type="ECO:0000313" key="2">
    <source>
        <dbReference type="Proteomes" id="UP001472677"/>
    </source>
</evidence>
<accession>A0ABR2CCE8</accession>
<reference evidence="1 2" key="1">
    <citation type="journal article" date="2024" name="G3 (Bethesda)">
        <title>Genome assembly of Hibiscus sabdariffa L. provides insights into metabolisms of medicinal natural products.</title>
        <authorList>
            <person name="Kim T."/>
        </authorList>
    </citation>
    <scope>NUCLEOTIDE SEQUENCE [LARGE SCALE GENOMIC DNA]</scope>
    <source>
        <strain evidence="1">TK-2024</strain>
        <tissue evidence="1">Old leaves</tissue>
    </source>
</reference>
<sequence length="67" mass="7085">MVVGFVDLEADTGEARGWCSTSESCRLRSLWLSEGLLMGALDGSDFGELMVAFACTSGCGSEGCLLW</sequence>
<name>A0ABR2CCE8_9ROSI</name>
<dbReference type="EMBL" id="JBBPBM010000058">
    <property type="protein sequence ID" value="KAK8516494.1"/>
    <property type="molecule type" value="Genomic_DNA"/>
</dbReference>
<protein>
    <submittedName>
        <fullName evidence="1">Uncharacterized protein</fullName>
    </submittedName>
</protein>
<keyword evidence="2" id="KW-1185">Reference proteome</keyword>
<proteinExistence type="predicted"/>